<dbReference type="PANTHER" id="PTHR16968">
    <property type="entry name" value="LENS EPITHELIAL CELL PROTEIN LEP503"/>
    <property type="match status" value="1"/>
</dbReference>
<proteinExistence type="predicted"/>
<accession>A0AAV6YMH7</accession>
<dbReference type="AlphaFoldDB" id="A0AAV6YMH7"/>
<evidence type="ECO:0008006" key="3">
    <source>
        <dbReference type="Google" id="ProtNLM"/>
    </source>
</evidence>
<sequence length="81" mass="9347">MMIPLKRQRCVVPTLCQAEPHRPPMLPFAPFSMGQVLRNMSLPFPRYKSGMGFGTGFTFLQSLKECVYFLLCCWCIKELLD</sequence>
<evidence type="ECO:0000313" key="2">
    <source>
        <dbReference type="Proteomes" id="UP000824782"/>
    </source>
</evidence>
<name>A0AAV6YMH7_ENGPU</name>
<evidence type="ECO:0000313" key="1">
    <source>
        <dbReference type="EMBL" id="KAG8535178.1"/>
    </source>
</evidence>
<dbReference type="PANTHER" id="PTHR16968:SF2">
    <property type="entry name" value="LENS EPITHELIAL CELL PROTEIN LEP503"/>
    <property type="match status" value="1"/>
</dbReference>
<gene>
    <name evidence="1" type="ORF">GDO81_029258</name>
</gene>
<keyword evidence="2" id="KW-1185">Reference proteome</keyword>
<dbReference type="Pfam" id="PF15221">
    <property type="entry name" value="LEP503"/>
    <property type="match status" value="1"/>
</dbReference>
<dbReference type="EMBL" id="WNYA01076012">
    <property type="protein sequence ID" value="KAG8535178.1"/>
    <property type="molecule type" value="Genomic_DNA"/>
</dbReference>
<organism evidence="1 2">
    <name type="scientific">Engystomops pustulosus</name>
    <name type="common">Tungara frog</name>
    <name type="synonym">Physalaemus pustulosus</name>
    <dbReference type="NCBI Taxonomy" id="76066"/>
    <lineage>
        <taxon>Eukaryota</taxon>
        <taxon>Metazoa</taxon>
        <taxon>Chordata</taxon>
        <taxon>Craniata</taxon>
        <taxon>Vertebrata</taxon>
        <taxon>Euteleostomi</taxon>
        <taxon>Amphibia</taxon>
        <taxon>Batrachia</taxon>
        <taxon>Anura</taxon>
        <taxon>Neobatrachia</taxon>
        <taxon>Hyloidea</taxon>
        <taxon>Leptodactylidae</taxon>
        <taxon>Leiuperinae</taxon>
        <taxon>Engystomops</taxon>
    </lineage>
</organism>
<dbReference type="InterPro" id="IPR029194">
    <property type="entry name" value="LEP503"/>
</dbReference>
<protein>
    <recommendedName>
        <fullName evidence="3">Lens epithelial cell protein LEP503</fullName>
    </recommendedName>
</protein>
<comment type="caution">
    <text evidence="1">The sequence shown here is derived from an EMBL/GenBank/DDBJ whole genome shotgun (WGS) entry which is preliminary data.</text>
</comment>
<dbReference type="Proteomes" id="UP000824782">
    <property type="component" value="Unassembled WGS sequence"/>
</dbReference>
<reference evidence="1" key="1">
    <citation type="thesis" date="2020" institute="ProQuest LLC" country="789 East Eisenhower Parkway, Ann Arbor, MI, USA">
        <title>Comparative Genomics and Chromosome Evolution.</title>
        <authorList>
            <person name="Mudd A.B."/>
        </authorList>
    </citation>
    <scope>NUCLEOTIDE SEQUENCE</scope>
    <source>
        <strain evidence="1">237g6f4</strain>
        <tissue evidence="1">Blood</tissue>
    </source>
</reference>